<dbReference type="EMBL" id="LPNN01000007">
    <property type="protein sequence ID" value="OEJ84876.1"/>
    <property type="molecule type" value="Genomic_DNA"/>
</dbReference>
<comment type="caution">
    <text evidence="1">The sequence shown here is derived from an EMBL/GenBank/DDBJ whole genome shotgun (WGS) entry which is preliminary data.</text>
</comment>
<dbReference type="VEuPathDB" id="FungiDB:AWRI3580_g3452"/>
<gene>
    <name evidence="1" type="ORF">AWRI3580_g3452</name>
</gene>
<reference evidence="2" key="1">
    <citation type="journal article" date="2016" name="Genome Announc.">
        <title>Genome sequences of three species of Hanseniaspora isolated from spontaneous wine fermentations.</title>
        <authorList>
            <person name="Sternes P.R."/>
            <person name="Lee D."/>
            <person name="Kutyna D.R."/>
            <person name="Borneman A.R."/>
        </authorList>
    </citation>
    <scope>NUCLEOTIDE SEQUENCE [LARGE SCALE GENOMIC DNA]</scope>
    <source>
        <strain evidence="2">AWRI3580</strain>
    </source>
</reference>
<keyword evidence="2" id="KW-1185">Reference proteome</keyword>
<accession>A0A1E5RDB3</accession>
<protein>
    <submittedName>
        <fullName evidence="1">Non-SCF-type F-box protein ROY1</fullName>
    </submittedName>
</protein>
<dbReference type="AlphaFoldDB" id="A0A1E5RDB3"/>
<proteinExistence type="predicted"/>
<evidence type="ECO:0000313" key="1">
    <source>
        <dbReference type="EMBL" id="OEJ84876.1"/>
    </source>
</evidence>
<sequence length="609" mass="71781">MSTDEFDLWDLLINNYIKQDDLISSVIYLNKRINSICEKKLYKNLKFTCNPYRNYKKQEATYVYGFKNTIINGFSKKGDFLNKKDQSDHILYSKLLNLLHTANINKINQYTESIEIKDDCFYYKENNDIFLDLMNKFNDKKNKSLISFNMDMDSSVYNTIFEASLIKKNNLENLRNLNINSILQFELIPKHLSQQLETLTLKNIYEKVSLENFTNLKNLIILDTITLFNCTVPKENEIKKLNIDFLHTNQTEYILHLNNKEIDLLKNLAWEKITDLSFNYNCLLQEEKQCECIDYFILSFGYFERLTNLQNLTLSQSLQNKASKTQKFDMNSLPILHYWDDTLVNIFMLLPTLTISKRLNLLRLKLYPSMNGHAKNISDGYYTMRLKKMYHLKEILDHNCKLLSLSTEENHQALGSLKILDIPQFLQSLIQIPILSNDLLWNGCQCAICRPTLEHIDKYMHDHLWFRKNISNSGGFGSGVSNKFQELENGEMFSFMTLPIDKYCEDFDSIIDGNGLDYCWDFHEDLYNGNDLKLIHYSDDQHRNHKCDVNDLQYGKIVLQTFEHFIDLYLDHFLFNLPNLNLLVLSGFAYRIDMKSYGSFILSDIYDDN</sequence>
<name>A0A1E5RDB3_HANUV</name>
<evidence type="ECO:0000313" key="2">
    <source>
        <dbReference type="Proteomes" id="UP000095358"/>
    </source>
</evidence>
<dbReference type="OrthoDB" id="3976101at2759"/>
<organism evidence="1 2">
    <name type="scientific">Hanseniaspora uvarum</name>
    <name type="common">Yeast</name>
    <name type="synonym">Kloeckera apiculata</name>
    <dbReference type="NCBI Taxonomy" id="29833"/>
    <lineage>
        <taxon>Eukaryota</taxon>
        <taxon>Fungi</taxon>
        <taxon>Dikarya</taxon>
        <taxon>Ascomycota</taxon>
        <taxon>Saccharomycotina</taxon>
        <taxon>Saccharomycetes</taxon>
        <taxon>Saccharomycodales</taxon>
        <taxon>Saccharomycodaceae</taxon>
        <taxon>Hanseniaspora</taxon>
    </lineage>
</organism>
<dbReference type="STRING" id="29833.A0A1E5RDB3"/>
<dbReference type="Proteomes" id="UP000095358">
    <property type="component" value="Unassembled WGS sequence"/>
</dbReference>